<dbReference type="PANTHER" id="PTHR13847">
    <property type="entry name" value="SARCOSINE DEHYDROGENASE-RELATED"/>
    <property type="match status" value="1"/>
</dbReference>
<evidence type="ECO:0000313" key="8">
    <source>
        <dbReference type="Proteomes" id="UP000322267"/>
    </source>
</evidence>
<comment type="catalytic activity">
    <reaction evidence="4">
        <text>glycine + O2 + H2O = glyoxylate + H2O2 + NH4(+)</text>
        <dbReference type="Rhea" id="RHEA:11532"/>
        <dbReference type="ChEBI" id="CHEBI:15377"/>
        <dbReference type="ChEBI" id="CHEBI:15379"/>
        <dbReference type="ChEBI" id="CHEBI:16240"/>
        <dbReference type="ChEBI" id="CHEBI:28938"/>
        <dbReference type="ChEBI" id="CHEBI:36655"/>
        <dbReference type="ChEBI" id="CHEBI:57305"/>
        <dbReference type="EC" id="1.4.3.19"/>
    </reaction>
</comment>
<evidence type="ECO:0000256" key="1">
    <source>
        <dbReference type="ARBA" id="ARBA00004948"/>
    </source>
</evidence>
<protein>
    <recommendedName>
        <fullName evidence="5">glycine oxidase</fullName>
        <ecNumber evidence="5">1.4.3.19</ecNumber>
    </recommendedName>
</protein>
<name>A0A5D4NH10_9BACI</name>
<dbReference type="GO" id="GO:0005737">
    <property type="term" value="C:cytoplasm"/>
    <property type="evidence" value="ECO:0007669"/>
    <property type="project" value="TreeGrafter"/>
</dbReference>
<comment type="caution">
    <text evidence="7">The sequence shown here is derived from an EMBL/GenBank/DDBJ whole genome shotgun (WGS) entry which is preliminary data.</text>
</comment>
<dbReference type="SUPFAM" id="SSF51905">
    <property type="entry name" value="FAD/NAD(P)-binding domain"/>
    <property type="match status" value="1"/>
</dbReference>
<organism evidence="7 8">
    <name type="scientific">Rossellomorea vietnamensis</name>
    <dbReference type="NCBI Taxonomy" id="218284"/>
    <lineage>
        <taxon>Bacteria</taxon>
        <taxon>Bacillati</taxon>
        <taxon>Bacillota</taxon>
        <taxon>Bacilli</taxon>
        <taxon>Bacillales</taxon>
        <taxon>Bacillaceae</taxon>
        <taxon>Rossellomorea</taxon>
    </lineage>
</organism>
<proteinExistence type="predicted"/>
<dbReference type="EC" id="1.4.3.19" evidence="5"/>
<dbReference type="GO" id="GO:0050660">
    <property type="term" value="F:flavin adenine dinucleotide binding"/>
    <property type="evidence" value="ECO:0007669"/>
    <property type="project" value="InterPro"/>
</dbReference>
<dbReference type="UniPathway" id="UPA00060"/>
<comment type="pathway">
    <text evidence="1">Cofactor biosynthesis; thiamine diphosphate biosynthesis.</text>
</comment>
<dbReference type="RefSeq" id="WP_148942125.1">
    <property type="nucleotide sequence ID" value="NZ_VTEI01000019.1"/>
</dbReference>
<dbReference type="NCBIfam" id="TIGR02352">
    <property type="entry name" value="thiamin_ThiO"/>
    <property type="match status" value="1"/>
</dbReference>
<dbReference type="GO" id="GO:0009228">
    <property type="term" value="P:thiamine biosynthetic process"/>
    <property type="evidence" value="ECO:0007669"/>
    <property type="project" value="UniProtKB-KW"/>
</dbReference>
<dbReference type="SUPFAM" id="SSF54373">
    <property type="entry name" value="FAD-linked reductases, C-terminal domain"/>
    <property type="match status" value="1"/>
</dbReference>
<keyword evidence="3 7" id="KW-0560">Oxidoreductase</keyword>
<evidence type="ECO:0000259" key="6">
    <source>
        <dbReference type="Pfam" id="PF01266"/>
    </source>
</evidence>
<feature type="domain" description="FAD dependent oxidoreductase" evidence="6">
    <location>
        <begin position="6"/>
        <end position="352"/>
    </location>
</feature>
<dbReference type="PANTHER" id="PTHR13847:SF289">
    <property type="entry name" value="GLYCINE OXIDASE"/>
    <property type="match status" value="1"/>
</dbReference>
<evidence type="ECO:0000313" key="7">
    <source>
        <dbReference type="EMBL" id="TYS13535.1"/>
    </source>
</evidence>
<dbReference type="EMBL" id="VTEI01000019">
    <property type="protein sequence ID" value="TYS13535.1"/>
    <property type="molecule type" value="Genomic_DNA"/>
</dbReference>
<sequence>MNKVYDVIVAGGGIIGSSIAYQQAKLDKKVLIIERYSLGAEASSAAAGMLGAQAEIHENAAMLQLALKSRSMFPQLLQELEDWTGINAGLVNKGMIKIAQSSGEAAHLQKQVHYHAGWDPEVKWLNGKELLQHEPALSTKLEGGMLIPNDGQVMAPQLSKAFAKGAAAHGADIIEFCKVENIMFKGQRVKGCETSQGRVLSDHLVITTGAWAGELLKKTGLTLPVSPVKGECFSVVPSHPIIQSTVFSESGCYIVPKKDGRLIVGATTLVNRWDKDVSLKGVSSLSQKSIDLLPDIKYAKWEKAWAGIRPQTGDGLPYIGPHPAYEGLYIAAGHYRNGILLSPITGKMISDMIERKVPEKEEALYQSFKVDRNSIPINLG</sequence>
<evidence type="ECO:0000256" key="3">
    <source>
        <dbReference type="ARBA" id="ARBA00023002"/>
    </source>
</evidence>
<dbReference type="Gene3D" id="3.30.9.10">
    <property type="entry name" value="D-Amino Acid Oxidase, subunit A, domain 2"/>
    <property type="match status" value="1"/>
</dbReference>
<dbReference type="InterPro" id="IPR006076">
    <property type="entry name" value="FAD-dep_OxRdtase"/>
</dbReference>
<dbReference type="Gene3D" id="3.50.50.60">
    <property type="entry name" value="FAD/NAD(P)-binding domain"/>
    <property type="match status" value="1"/>
</dbReference>
<evidence type="ECO:0000256" key="2">
    <source>
        <dbReference type="ARBA" id="ARBA00022977"/>
    </source>
</evidence>
<dbReference type="InterPro" id="IPR012727">
    <property type="entry name" value="Gly_oxidase_ThiO"/>
</dbReference>
<dbReference type="AlphaFoldDB" id="A0A5D4NH10"/>
<evidence type="ECO:0000256" key="5">
    <source>
        <dbReference type="ARBA" id="ARBA00050018"/>
    </source>
</evidence>
<accession>A0A5D4NH10</accession>
<evidence type="ECO:0000256" key="4">
    <source>
        <dbReference type="ARBA" id="ARBA00049872"/>
    </source>
</evidence>
<dbReference type="Proteomes" id="UP000322267">
    <property type="component" value="Unassembled WGS sequence"/>
</dbReference>
<dbReference type="Pfam" id="PF01266">
    <property type="entry name" value="DAO"/>
    <property type="match status" value="1"/>
</dbReference>
<dbReference type="GO" id="GO:0043799">
    <property type="term" value="F:glycine oxidase activity"/>
    <property type="evidence" value="ECO:0007669"/>
    <property type="project" value="UniProtKB-EC"/>
</dbReference>
<dbReference type="InterPro" id="IPR036188">
    <property type="entry name" value="FAD/NAD-bd_sf"/>
</dbReference>
<dbReference type="GO" id="GO:0009229">
    <property type="term" value="P:thiamine diphosphate biosynthetic process"/>
    <property type="evidence" value="ECO:0007669"/>
    <property type="project" value="UniProtKB-UniPathway"/>
</dbReference>
<keyword evidence="2" id="KW-0784">Thiamine biosynthesis</keyword>
<gene>
    <name evidence="7" type="primary">thiO</name>
    <name evidence="7" type="ORF">FZC78_21490</name>
</gene>
<reference evidence="7 8" key="1">
    <citation type="submission" date="2019-08" db="EMBL/GenBank/DDBJ databases">
        <title>Bacillus genomes from the desert of Cuatro Cienegas, Coahuila.</title>
        <authorList>
            <person name="Olmedo-Alvarez G."/>
        </authorList>
    </citation>
    <scope>NUCLEOTIDE SEQUENCE [LARGE SCALE GENOMIC DNA]</scope>
    <source>
        <strain evidence="7 8">CH34_1T</strain>
    </source>
</reference>
<dbReference type="OrthoDB" id="9794226at2"/>